<keyword evidence="1" id="KW-0472">Membrane</keyword>
<keyword evidence="3" id="KW-1185">Reference proteome</keyword>
<feature type="transmembrane region" description="Helical" evidence="1">
    <location>
        <begin position="365"/>
        <end position="382"/>
    </location>
</feature>
<accession>A0A1M5ST17</accession>
<feature type="transmembrane region" description="Helical" evidence="1">
    <location>
        <begin position="99"/>
        <end position="118"/>
    </location>
</feature>
<feature type="transmembrane region" description="Helical" evidence="1">
    <location>
        <begin position="139"/>
        <end position="159"/>
    </location>
</feature>
<evidence type="ECO:0000313" key="3">
    <source>
        <dbReference type="Proteomes" id="UP000184526"/>
    </source>
</evidence>
<dbReference type="AlphaFoldDB" id="A0A1M5ST17"/>
<feature type="transmembrane region" description="Helical" evidence="1">
    <location>
        <begin position="218"/>
        <end position="239"/>
    </location>
</feature>
<evidence type="ECO:0000256" key="1">
    <source>
        <dbReference type="SAM" id="Phobius"/>
    </source>
</evidence>
<dbReference type="Proteomes" id="UP000184526">
    <property type="component" value="Unassembled WGS sequence"/>
</dbReference>
<dbReference type="STRING" id="1121306.SAMN02745196_00300"/>
<keyword evidence="1" id="KW-0812">Transmembrane</keyword>
<proteinExistence type="predicted"/>
<keyword evidence="1" id="KW-1133">Transmembrane helix</keyword>
<feature type="transmembrane region" description="Helical" evidence="1">
    <location>
        <begin position="27"/>
        <end position="44"/>
    </location>
</feature>
<gene>
    <name evidence="2" type="ORF">SAMN02745196_00300</name>
</gene>
<name>A0A1M5ST17_9CLOT</name>
<sequence length="386" mass="42879">MFILLFILCIVIVYLLLELFKNKGFKLIPTFICSIFIIGILIDPKASISYAINGAVLFFNAVFPSIFPFLMLINMIIGFGGIKFYSKFLGGILCKPLRLPRDCSIVILTSCLCGYPLGAKYTCDLLESNTIDYNTSDRLLNIASNASPIFILGTLGATMLGDIRLGYLILISHYLSCFIMSLVITPKNSSYKYRVSHSNSEANSYNVGAVLKKSVEDAISTTLLVGGFIVLFSVITGIIKNSSILQYLLKSGSESFVFYKTLIFDSFLGSLEMTNGCNLICNANVANIVKICLCSFFISFSGFSVIAQVYSFTYKYNFPLSKYISRKFIQGILCSLLSCILYLPFNNYLSVSSNTIKGQFNPLPFYMLLIILLIPLVLKKIFKPTS</sequence>
<organism evidence="2 3">
    <name type="scientific">Clostridium collagenovorans DSM 3089</name>
    <dbReference type="NCBI Taxonomy" id="1121306"/>
    <lineage>
        <taxon>Bacteria</taxon>
        <taxon>Bacillati</taxon>
        <taxon>Bacillota</taxon>
        <taxon>Clostridia</taxon>
        <taxon>Eubacteriales</taxon>
        <taxon>Clostridiaceae</taxon>
        <taxon>Clostridium</taxon>
    </lineage>
</organism>
<reference evidence="2 3" key="1">
    <citation type="submission" date="2016-11" db="EMBL/GenBank/DDBJ databases">
        <authorList>
            <person name="Jaros S."/>
            <person name="Januszkiewicz K."/>
            <person name="Wedrychowicz H."/>
        </authorList>
    </citation>
    <scope>NUCLEOTIDE SEQUENCE [LARGE SCALE GENOMIC DNA]</scope>
    <source>
        <strain evidence="2 3">DSM 3089</strain>
    </source>
</reference>
<dbReference type="EMBL" id="FQXP01000003">
    <property type="protein sequence ID" value="SHH41694.1"/>
    <property type="molecule type" value="Genomic_DNA"/>
</dbReference>
<dbReference type="NCBIfam" id="TIGR02871">
    <property type="entry name" value="spore_ylbJ"/>
    <property type="match status" value="1"/>
</dbReference>
<evidence type="ECO:0000313" key="2">
    <source>
        <dbReference type="EMBL" id="SHH41694.1"/>
    </source>
</evidence>
<dbReference type="InterPro" id="IPR014226">
    <property type="entry name" value="Spore_IM_YlbJ"/>
</dbReference>
<feature type="transmembrane region" description="Helical" evidence="1">
    <location>
        <begin position="56"/>
        <end position="79"/>
    </location>
</feature>
<dbReference type="RefSeq" id="WP_072829357.1">
    <property type="nucleotide sequence ID" value="NZ_FQXP01000003.1"/>
</dbReference>
<feature type="transmembrane region" description="Helical" evidence="1">
    <location>
        <begin position="165"/>
        <end position="184"/>
    </location>
</feature>
<protein>
    <submittedName>
        <fullName evidence="2">Sporulation integral membrane protein YlbJ</fullName>
    </submittedName>
</protein>
<feature type="transmembrane region" description="Helical" evidence="1">
    <location>
        <begin position="328"/>
        <end position="345"/>
    </location>
</feature>
<feature type="transmembrane region" description="Helical" evidence="1">
    <location>
        <begin position="288"/>
        <end position="307"/>
    </location>
</feature>